<comment type="caution">
    <text evidence="10">The sequence shown here is derived from an EMBL/GenBank/DDBJ whole genome shotgun (WGS) entry which is preliminary data.</text>
</comment>
<accession>A0AAW2YRW2</accession>
<dbReference type="InterPro" id="IPR027417">
    <property type="entry name" value="P-loop_NTPase"/>
</dbReference>
<evidence type="ECO:0000256" key="5">
    <source>
        <dbReference type="ARBA" id="ARBA00022801"/>
    </source>
</evidence>
<evidence type="ECO:0000256" key="7">
    <source>
        <dbReference type="ARBA" id="ARBA00022840"/>
    </source>
</evidence>
<dbReference type="NCBIfam" id="TIGR00345">
    <property type="entry name" value="GET3_arsA_TRC40"/>
    <property type="match status" value="1"/>
</dbReference>
<dbReference type="GO" id="GO:0071816">
    <property type="term" value="P:tail-anchored membrane protein insertion into ER membrane"/>
    <property type="evidence" value="ECO:0007669"/>
    <property type="project" value="TreeGrafter"/>
</dbReference>
<dbReference type="HAMAP" id="MF_03112">
    <property type="entry name" value="Asna1_Get3"/>
    <property type="match status" value="1"/>
</dbReference>
<feature type="active site" evidence="8">
    <location>
        <position position="73"/>
    </location>
</feature>
<evidence type="ECO:0000256" key="3">
    <source>
        <dbReference type="ARBA" id="ARBA00022490"/>
    </source>
</evidence>
<keyword evidence="8" id="KW-0862">Zinc</keyword>
<dbReference type="AlphaFoldDB" id="A0AAW2YRW2"/>
<dbReference type="PANTHER" id="PTHR10803">
    <property type="entry name" value="ARSENICAL PUMP-DRIVING ATPASE ARSENITE-TRANSLOCATING ATPASE"/>
    <property type="match status" value="1"/>
</dbReference>
<organism evidence="10 11">
    <name type="scientific">Acrasis kona</name>
    <dbReference type="NCBI Taxonomy" id="1008807"/>
    <lineage>
        <taxon>Eukaryota</taxon>
        <taxon>Discoba</taxon>
        <taxon>Heterolobosea</taxon>
        <taxon>Tetramitia</taxon>
        <taxon>Eutetramitia</taxon>
        <taxon>Acrasidae</taxon>
        <taxon>Acrasis</taxon>
    </lineage>
</organism>
<dbReference type="Pfam" id="PF02374">
    <property type="entry name" value="ArsA_ATPase"/>
    <property type="match status" value="1"/>
</dbReference>
<keyword evidence="8" id="KW-0479">Metal-binding</keyword>
<keyword evidence="2 8" id="KW-0813">Transport</keyword>
<dbReference type="InterPro" id="IPR027542">
    <property type="entry name" value="ATPase_ArsA/GET3_euk"/>
</dbReference>
<feature type="binding site" evidence="8">
    <location>
        <position position="274"/>
    </location>
    <ligand>
        <name>ATP</name>
        <dbReference type="ChEBI" id="CHEBI:30616"/>
    </ligand>
</feature>
<gene>
    <name evidence="10" type="ORF">AKO1_010991</name>
</gene>
<evidence type="ECO:0000256" key="1">
    <source>
        <dbReference type="ARBA" id="ARBA00011040"/>
    </source>
</evidence>
<keyword evidence="6 8" id="KW-0256">Endoplasmic reticulum</keyword>
<feature type="binding site" evidence="8">
    <location>
        <position position="247"/>
    </location>
    <ligand>
        <name>ATP</name>
        <dbReference type="ChEBI" id="CHEBI:30616"/>
    </ligand>
</feature>
<dbReference type="GO" id="GO:0046872">
    <property type="term" value="F:metal ion binding"/>
    <property type="evidence" value="ECO:0007669"/>
    <property type="project" value="UniProtKB-KW"/>
</dbReference>
<dbReference type="FunFam" id="3.40.50.300:FF:000235">
    <property type="entry name" value="ATPase ASNA1"/>
    <property type="match status" value="1"/>
</dbReference>
<keyword evidence="5 8" id="KW-0378">Hydrolase</keyword>
<evidence type="ECO:0000256" key="8">
    <source>
        <dbReference type="HAMAP-Rule" id="MF_03112"/>
    </source>
</evidence>
<dbReference type="GO" id="GO:0016887">
    <property type="term" value="F:ATP hydrolysis activity"/>
    <property type="evidence" value="ECO:0007669"/>
    <property type="project" value="InterPro"/>
</dbReference>
<dbReference type="Gene3D" id="3.40.50.300">
    <property type="entry name" value="P-loop containing nucleotide triphosphate hydrolases"/>
    <property type="match status" value="1"/>
</dbReference>
<evidence type="ECO:0000256" key="4">
    <source>
        <dbReference type="ARBA" id="ARBA00022741"/>
    </source>
</evidence>
<dbReference type="CDD" id="cd02035">
    <property type="entry name" value="ArsA"/>
    <property type="match status" value="1"/>
</dbReference>
<dbReference type="InterPro" id="IPR016300">
    <property type="entry name" value="ATPase_ArsA/GET3"/>
</dbReference>
<dbReference type="GO" id="GO:0005524">
    <property type="term" value="F:ATP binding"/>
    <property type="evidence" value="ECO:0007669"/>
    <property type="project" value="UniProtKB-UniRule"/>
</dbReference>
<feature type="binding site" evidence="8">
    <location>
        <position position="286"/>
    </location>
    <ligand>
        <name>Zn(2+)</name>
        <dbReference type="ChEBI" id="CHEBI:29105"/>
        <note>ligand shared between dimeric partners</note>
    </ligand>
</feature>
<feature type="binding site" evidence="8">
    <location>
        <begin position="44"/>
        <end position="51"/>
    </location>
    <ligand>
        <name>ATP</name>
        <dbReference type="ChEBI" id="CHEBI:30616"/>
    </ligand>
</feature>
<proteinExistence type="inferred from homology"/>
<evidence type="ECO:0000256" key="6">
    <source>
        <dbReference type="ARBA" id="ARBA00022824"/>
    </source>
</evidence>
<evidence type="ECO:0000313" key="10">
    <source>
        <dbReference type="EMBL" id="KAL0479671.1"/>
    </source>
</evidence>
<dbReference type="SUPFAM" id="SSF52540">
    <property type="entry name" value="P-loop containing nucleoside triphosphate hydrolases"/>
    <property type="match status" value="1"/>
</dbReference>
<evidence type="ECO:0000313" key="11">
    <source>
        <dbReference type="Proteomes" id="UP001431209"/>
    </source>
</evidence>
<keyword evidence="7 8" id="KW-0067">ATP-binding</keyword>
<dbReference type="EC" id="3.6.-.-" evidence="8"/>
<comment type="function">
    <text evidence="8">ATPase required for the post-translational delivery of tail-anchored (TA) proteins to the endoplasmic reticulum. Recognizes and selectively binds the transmembrane domain of TA proteins in the cytosol. This complex then targets to the endoplasmic reticulum by membrane-bound receptors, where the tail-anchored protein is released for insertion. This process is regulated by ATP binding and hydrolysis. ATP binding drives the homodimer towards the closed dimer state, facilitating recognition of newly synthesized TA membrane proteins. ATP hydrolysis is required for insertion. Subsequently, the homodimer reverts towards the open dimer state, lowering its affinity for the membrane-bound receptor, and returning it to the cytosol to initiate a new round of targeting.</text>
</comment>
<keyword evidence="3 8" id="KW-0963">Cytoplasm</keyword>
<dbReference type="InterPro" id="IPR025723">
    <property type="entry name" value="ArsA/GET3_ATPase-like"/>
</dbReference>
<comment type="subunit">
    <text evidence="8">Homodimer.</text>
</comment>
<evidence type="ECO:0000259" key="9">
    <source>
        <dbReference type="Pfam" id="PF02374"/>
    </source>
</evidence>
<sequence>MSKFDDINIDDFDLDADLVGEELEGTLQNLVEQDSLQWIFVGGKGGVGKTTISSCLAIQLSKHRESVLIISTDPAHNLSDAFDQKFSKDPTKVNGYQNLFAMEIDPNVESEDFLGGLGGDNGTIKNLMKDVGSSLPGIDEISSFLEIMKHVKQMKFSVVVFDTAPTGHTLRLLSFPSTLENGLGKIMGMGNIGSMLTQVSNMFGAGAGIDANGMEQKMNESKQLINNIAQQFKDPEKTTFVCVCIPEFLSVYETERLVQELTKFEIDTHNVVVNQLVLKDSSCPECETCTARMKIQKKYLNQIFDLYSLFHVVQMPLLGEEVRGPEALEKFGKNLMTPYDKVYKKDALAKDQ</sequence>
<dbReference type="EMBL" id="JAOPGA020000585">
    <property type="protein sequence ID" value="KAL0479671.1"/>
    <property type="molecule type" value="Genomic_DNA"/>
</dbReference>
<comment type="similarity">
    <text evidence="1 8">Belongs to the arsA ATPase family.</text>
</comment>
<evidence type="ECO:0000256" key="2">
    <source>
        <dbReference type="ARBA" id="ARBA00022448"/>
    </source>
</evidence>
<keyword evidence="4 8" id="KW-0547">Nucleotide-binding</keyword>
<protein>
    <recommendedName>
        <fullName evidence="8">ATPase ASNA1 homolog</fullName>
        <ecNumber evidence="8">3.6.-.-</ecNumber>
    </recommendedName>
    <alternativeName>
        <fullName evidence="8">Arsenical pump-driving ATPase homolog</fullName>
    </alternativeName>
    <alternativeName>
        <fullName evidence="8">Arsenite-stimulated ATPase</fullName>
    </alternativeName>
</protein>
<feature type="binding site" evidence="8">
    <location>
        <position position="289"/>
    </location>
    <ligand>
        <name>Zn(2+)</name>
        <dbReference type="ChEBI" id="CHEBI:29105"/>
        <note>ligand shared between dimeric partners</note>
    </ligand>
</feature>
<keyword evidence="11" id="KW-1185">Reference proteome</keyword>
<dbReference type="PANTHER" id="PTHR10803:SF3">
    <property type="entry name" value="ATPASE GET3"/>
    <property type="match status" value="1"/>
</dbReference>
<dbReference type="GO" id="GO:0043529">
    <property type="term" value="C:GET complex"/>
    <property type="evidence" value="ECO:0007669"/>
    <property type="project" value="TreeGrafter"/>
</dbReference>
<name>A0AAW2YRW2_9EUKA</name>
<comment type="subcellular location">
    <subcellularLocation>
        <location evidence="8">Cytoplasm</location>
    </subcellularLocation>
    <subcellularLocation>
        <location evidence="8">Endoplasmic reticulum</location>
    </subcellularLocation>
</comment>
<dbReference type="Proteomes" id="UP001431209">
    <property type="component" value="Unassembled WGS sequence"/>
</dbReference>
<feature type="domain" description="ArsA/GET3 Anion-transporting ATPase-like" evidence="9">
    <location>
        <begin position="37"/>
        <end position="336"/>
    </location>
</feature>
<reference evidence="10 11" key="1">
    <citation type="submission" date="2024-03" db="EMBL/GenBank/DDBJ databases">
        <title>The Acrasis kona genome and developmental transcriptomes reveal deep origins of eukaryotic multicellular pathways.</title>
        <authorList>
            <person name="Sheikh S."/>
            <person name="Fu C.-J."/>
            <person name="Brown M.W."/>
            <person name="Baldauf S.L."/>
        </authorList>
    </citation>
    <scope>NUCLEOTIDE SEQUENCE [LARGE SCALE GENOMIC DNA]</scope>
    <source>
        <strain evidence="10 11">ATCC MYA-3509</strain>
    </source>
</reference>